<keyword evidence="1" id="KW-0418">Kinase</keyword>
<dbReference type="GO" id="GO:0031929">
    <property type="term" value="P:TOR signaling"/>
    <property type="evidence" value="ECO:0007669"/>
    <property type="project" value="TreeGrafter"/>
</dbReference>
<dbReference type="InterPro" id="IPR024585">
    <property type="entry name" value="mTOR_dom"/>
</dbReference>
<dbReference type="InterPro" id="IPR016024">
    <property type="entry name" value="ARM-type_fold"/>
</dbReference>
<sequence length="374" mass="41427">VLRVIGCIGALDPFTLKIYLNEVDAVGDTQYILSLHEVEERSEVDLTQNELLVSVNWATFNEFYAACAFSVLMGLLRDPGNQNSSLTNNIVAAIMFMFSSLQSQATKYLNQVVPLYLDVVGQKSLSSDIRRYMISQLAEMVNIVKLHIKPFMPQIVKLMHEFWSEEDSEILISLIELLVSCLYACGTCFSRVPAVVLPNLLNVLNNDSCEDKRLTTQVSKNTVLSDFFASDPALLRVTEIGGRLSSASTGGRLHHSTSRRRTSWSVAPLMPAGAAASSTANAAAVSAQQNQKLQSLVLQRSWQISSVVSKDDWHQWLRNLTETLIRESPSVSIRACRLLAQANPAIGKQLFNAAFVSCWSELPDSLQDELIQVL</sequence>
<comment type="catalytic activity">
    <reaction evidence="1">
        <text>L-threonyl-[protein] + ATP = O-phospho-L-threonyl-[protein] + ADP + H(+)</text>
        <dbReference type="Rhea" id="RHEA:46608"/>
        <dbReference type="Rhea" id="RHEA-COMP:11060"/>
        <dbReference type="Rhea" id="RHEA-COMP:11605"/>
        <dbReference type="ChEBI" id="CHEBI:15378"/>
        <dbReference type="ChEBI" id="CHEBI:30013"/>
        <dbReference type="ChEBI" id="CHEBI:30616"/>
        <dbReference type="ChEBI" id="CHEBI:61977"/>
        <dbReference type="ChEBI" id="CHEBI:456216"/>
        <dbReference type="EC" id="2.7.11.1"/>
    </reaction>
</comment>
<dbReference type="InterPro" id="IPR011989">
    <property type="entry name" value="ARM-like"/>
</dbReference>
<accession>A0A1I8FN79</accession>
<organism evidence="3 4">
    <name type="scientific">Macrostomum lignano</name>
    <dbReference type="NCBI Taxonomy" id="282301"/>
    <lineage>
        <taxon>Eukaryota</taxon>
        <taxon>Metazoa</taxon>
        <taxon>Spiralia</taxon>
        <taxon>Lophotrochozoa</taxon>
        <taxon>Platyhelminthes</taxon>
        <taxon>Rhabditophora</taxon>
        <taxon>Macrostomorpha</taxon>
        <taxon>Macrostomida</taxon>
        <taxon>Macrostomidae</taxon>
        <taxon>Macrostomum</taxon>
    </lineage>
</organism>
<dbReference type="Gene3D" id="1.25.10.10">
    <property type="entry name" value="Leucine-rich Repeat Variant"/>
    <property type="match status" value="1"/>
</dbReference>
<evidence type="ECO:0000259" key="2">
    <source>
        <dbReference type="SMART" id="SM01346"/>
    </source>
</evidence>
<dbReference type="PANTHER" id="PTHR11139:SF9">
    <property type="entry name" value="SERINE_THREONINE-PROTEIN KINASE MTOR"/>
    <property type="match status" value="1"/>
</dbReference>
<dbReference type="GO" id="GO:0005737">
    <property type="term" value="C:cytoplasm"/>
    <property type="evidence" value="ECO:0007669"/>
    <property type="project" value="TreeGrafter"/>
</dbReference>
<dbReference type="SUPFAM" id="SSF48371">
    <property type="entry name" value="ARM repeat"/>
    <property type="match status" value="1"/>
</dbReference>
<dbReference type="EC" id="2.7.11.1" evidence="1"/>
<name>A0A1I8FN79_9PLAT</name>
<dbReference type="SMART" id="SM01346">
    <property type="entry name" value="DUF3385"/>
    <property type="match status" value="1"/>
</dbReference>
<keyword evidence="1" id="KW-0547">Nucleotide-binding</keyword>
<keyword evidence="1" id="KW-0723">Serine/threonine-protein kinase</keyword>
<dbReference type="GO" id="GO:0004674">
    <property type="term" value="F:protein serine/threonine kinase activity"/>
    <property type="evidence" value="ECO:0007669"/>
    <property type="project" value="UniProtKB-KW"/>
</dbReference>
<dbReference type="Pfam" id="PF11865">
    <property type="entry name" value="mTOR_dom"/>
    <property type="match status" value="1"/>
</dbReference>
<dbReference type="GO" id="GO:0005524">
    <property type="term" value="F:ATP binding"/>
    <property type="evidence" value="ECO:0007669"/>
    <property type="project" value="UniProtKB-KW"/>
</dbReference>
<dbReference type="GO" id="GO:0016242">
    <property type="term" value="P:negative regulation of macroautophagy"/>
    <property type="evidence" value="ECO:0007669"/>
    <property type="project" value="TreeGrafter"/>
</dbReference>
<keyword evidence="3" id="KW-1185">Reference proteome</keyword>
<dbReference type="WBParaSite" id="maker-unitig_41634-snap-gene-0.2-mRNA-1">
    <property type="protein sequence ID" value="maker-unitig_41634-snap-gene-0.2-mRNA-1"/>
    <property type="gene ID" value="maker-unitig_41634-snap-gene-0.2"/>
</dbReference>
<keyword evidence="1" id="KW-0808">Transferase</keyword>
<evidence type="ECO:0000313" key="3">
    <source>
        <dbReference type="Proteomes" id="UP000095280"/>
    </source>
</evidence>
<dbReference type="GO" id="GO:0005634">
    <property type="term" value="C:nucleus"/>
    <property type="evidence" value="ECO:0007669"/>
    <property type="project" value="TreeGrafter"/>
</dbReference>
<feature type="domain" description="Serine/threonine-protein kinase mTOR" evidence="2">
    <location>
        <begin position="1"/>
        <end position="145"/>
    </location>
</feature>
<proteinExistence type="inferred from homology"/>
<protein>
    <recommendedName>
        <fullName evidence="1">Serine/threonine-protein kinase TOR</fullName>
        <ecNumber evidence="1">2.7.11.1</ecNumber>
    </recommendedName>
</protein>
<dbReference type="GO" id="GO:0031931">
    <property type="term" value="C:TORC1 complex"/>
    <property type="evidence" value="ECO:0007669"/>
    <property type="project" value="TreeGrafter"/>
</dbReference>
<evidence type="ECO:0000256" key="1">
    <source>
        <dbReference type="RuleBase" id="RU364109"/>
    </source>
</evidence>
<keyword evidence="1" id="KW-0067">ATP-binding</keyword>
<dbReference type="Proteomes" id="UP000095280">
    <property type="component" value="Unplaced"/>
</dbReference>
<dbReference type="InterPro" id="IPR050517">
    <property type="entry name" value="DDR_Repair_Kinase"/>
</dbReference>
<dbReference type="PANTHER" id="PTHR11139">
    <property type="entry name" value="ATAXIA TELANGIECTASIA MUTATED ATM -RELATED"/>
    <property type="match status" value="1"/>
</dbReference>
<evidence type="ECO:0000313" key="4">
    <source>
        <dbReference type="WBParaSite" id="maker-unitig_41634-snap-gene-0.2-mRNA-1"/>
    </source>
</evidence>
<reference evidence="4" key="1">
    <citation type="submission" date="2016-11" db="UniProtKB">
        <authorList>
            <consortium name="WormBaseParasite"/>
        </authorList>
    </citation>
    <scope>IDENTIFICATION</scope>
</reference>
<comment type="similarity">
    <text evidence="1">Belongs to the PI3/PI4-kinase family.</text>
</comment>
<dbReference type="AlphaFoldDB" id="A0A1I8FN79"/>
<dbReference type="GO" id="GO:0031932">
    <property type="term" value="C:TORC2 complex"/>
    <property type="evidence" value="ECO:0007669"/>
    <property type="project" value="TreeGrafter"/>
</dbReference>